<dbReference type="GO" id="GO:0016787">
    <property type="term" value="F:hydrolase activity"/>
    <property type="evidence" value="ECO:0007669"/>
    <property type="project" value="UniProtKB-KW"/>
</dbReference>
<dbReference type="Gene3D" id="3.30.2080.10">
    <property type="entry name" value="GH92 mannosidase domain"/>
    <property type="match status" value="1"/>
</dbReference>
<dbReference type="Proteomes" id="UP001501742">
    <property type="component" value="Unassembled WGS sequence"/>
</dbReference>
<accession>A0ABP4K988</accession>
<dbReference type="InterPro" id="IPR012939">
    <property type="entry name" value="Glyco_hydro_92"/>
</dbReference>
<dbReference type="Gene3D" id="1.20.1610.10">
    <property type="entry name" value="alpha-1,2-mannosidases domains"/>
    <property type="match status" value="1"/>
</dbReference>
<dbReference type="NCBIfam" id="TIGR01180">
    <property type="entry name" value="aman2_put"/>
    <property type="match status" value="1"/>
</dbReference>
<keyword evidence="4" id="KW-1185">Reference proteome</keyword>
<evidence type="ECO:0000313" key="3">
    <source>
        <dbReference type="EMBL" id="GAA1494908.1"/>
    </source>
</evidence>
<evidence type="ECO:0000259" key="1">
    <source>
        <dbReference type="Pfam" id="PF07971"/>
    </source>
</evidence>
<dbReference type="RefSeq" id="WP_259559383.1">
    <property type="nucleotide sequence ID" value="NZ_BAAAJX010000019.1"/>
</dbReference>
<dbReference type="InterPro" id="IPR050883">
    <property type="entry name" value="PNGase"/>
</dbReference>
<reference evidence="4" key="1">
    <citation type="journal article" date="2019" name="Int. J. Syst. Evol. Microbiol.">
        <title>The Global Catalogue of Microorganisms (GCM) 10K type strain sequencing project: providing services to taxonomists for standard genome sequencing and annotation.</title>
        <authorList>
            <consortium name="The Broad Institute Genomics Platform"/>
            <consortium name="The Broad Institute Genome Sequencing Center for Infectious Disease"/>
            <person name="Wu L."/>
            <person name="Ma J."/>
        </authorList>
    </citation>
    <scope>NUCLEOTIDE SEQUENCE [LARGE SCALE GENOMIC DNA]</scope>
    <source>
        <strain evidence="4">JCM 12140</strain>
    </source>
</reference>
<protein>
    <submittedName>
        <fullName evidence="3">GH92 family glycosyl hydrolase</fullName>
    </submittedName>
</protein>
<dbReference type="InterPro" id="IPR014718">
    <property type="entry name" value="GH-type_carb-bd"/>
</dbReference>
<dbReference type="Gene3D" id="1.20.1050.60">
    <property type="entry name" value="alpha-1,2-mannosidase"/>
    <property type="match status" value="1"/>
</dbReference>
<feature type="domain" description="Glycosyl hydrolase family 92" evidence="1">
    <location>
        <begin position="336"/>
        <end position="808"/>
    </location>
</feature>
<dbReference type="Gene3D" id="2.70.98.10">
    <property type="match status" value="1"/>
</dbReference>
<name>A0ABP4K988_9MICO</name>
<proteinExistence type="predicted"/>
<organism evidence="3 4">
    <name type="scientific">Curtobacterium herbarum</name>
    <dbReference type="NCBI Taxonomy" id="150122"/>
    <lineage>
        <taxon>Bacteria</taxon>
        <taxon>Bacillati</taxon>
        <taxon>Actinomycetota</taxon>
        <taxon>Actinomycetes</taxon>
        <taxon>Micrococcales</taxon>
        <taxon>Microbacteriaceae</taxon>
        <taxon>Curtobacterium</taxon>
    </lineage>
</organism>
<dbReference type="InterPro" id="IPR005887">
    <property type="entry name" value="GH92_a_mannosidase_put"/>
</dbReference>
<evidence type="ECO:0000313" key="4">
    <source>
        <dbReference type="Proteomes" id="UP001501742"/>
    </source>
</evidence>
<dbReference type="PANTHER" id="PTHR12143">
    <property type="entry name" value="PEPTIDE N-GLYCANASE PNGASE -RELATED"/>
    <property type="match status" value="1"/>
</dbReference>
<dbReference type="Pfam" id="PF07971">
    <property type="entry name" value="Glyco_hydro_92"/>
    <property type="match status" value="1"/>
</dbReference>
<dbReference type="Pfam" id="PF17678">
    <property type="entry name" value="Glyco_hydro_92N"/>
    <property type="match status" value="1"/>
</dbReference>
<keyword evidence="3" id="KW-0378">Hydrolase</keyword>
<sequence>MNRSRVHRRPLRSSASRPAQWPVPLAAAATIAALLGTGLVAAPASAAPATEATTASRPVADPAAAVDPFIGTSHDGNTWPGATAPFGMMQWSPTGTTGDQTSTPVANGYSYDVDRLRGFSLTHLNGAGCAPGAAGDVPIMPVTTAVTTSPSADTTDAVYAAGYSHDQESASPGRYSVQLDNGVRTDLAVTTRAGIGEFAFPAGQAANLLFRTSNSINGSEAADTRVDARTRTVSGSVLTGGFCSRRANGGGATNPDRRSYYRLYFTATFDRDFTTTGTWKDGTVQPGGTRASGGEGYLTGADRAGRGSGAWVGFDARHGATVHARIGISYVSAAGAVANRDAEVRKHASVSSVAAATRASWNRELSRIRVGGGTTDRTTQLYTSVYHALMQPNTLNDRDGRYLGPDLRVHRIDRGHRAVYGTYSGWDQYRAQIQLLALLRPDVAGDMAQSMLRSAQQNGGVWDRWLHLGAPTHVMTGDPSAATLATWYAMGVRNFDVRAAYQSLRHQATVQNADALSDIGCPGQCLAQRPGLDQYLQRQYAANDDCHCWGGAAETLEDSISDSALGSWASSLGLRSDARMFAARGTYWKNTFNPAVGYQAARQADGTWTPGWAPSTGVGFAQGTSAQYTWLVPQDVSGLSAALGGDAAAVARLDAFFHDASGAFAVTGGDATKFDPTNEPDIHTPWMYNALGQPWKTQETVRRVVDDAYGTGPSGLPGNDDLGTMSAWYVFASIGLYPQTPGRAEMLIGSPTFSTVDIRRATGQRIVIRSSGTDQYVQGARLDGRTLTRSWVPASFVNRGGTLSLRVGATPDTAWATAPRDRPQDR</sequence>
<feature type="domain" description="Glycosyl hydrolase family 92 N-terminal" evidence="2">
    <location>
        <begin position="66"/>
        <end position="329"/>
    </location>
</feature>
<dbReference type="InterPro" id="IPR008928">
    <property type="entry name" value="6-hairpin_glycosidase_sf"/>
</dbReference>
<dbReference type="InterPro" id="IPR041371">
    <property type="entry name" value="GH92_N"/>
</dbReference>
<comment type="caution">
    <text evidence="3">The sequence shown here is derived from an EMBL/GenBank/DDBJ whole genome shotgun (WGS) entry which is preliminary data.</text>
</comment>
<evidence type="ECO:0000259" key="2">
    <source>
        <dbReference type="Pfam" id="PF17678"/>
    </source>
</evidence>
<dbReference type="SUPFAM" id="SSF48208">
    <property type="entry name" value="Six-hairpin glycosidases"/>
    <property type="match status" value="1"/>
</dbReference>
<dbReference type="EMBL" id="BAAAJX010000019">
    <property type="protein sequence ID" value="GAA1494908.1"/>
    <property type="molecule type" value="Genomic_DNA"/>
</dbReference>
<gene>
    <name evidence="3" type="ORF">GCM10009627_32540</name>
</gene>
<dbReference type="PANTHER" id="PTHR12143:SF39">
    <property type="entry name" value="SECRETED PROTEIN"/>
    <property type="match status" value="1"/>
</dbReference>